<dbReference type="GO" id="GO:0005829">
    <property type="term" value="C:cytosol"/>
    <property type="evidence" value="ECO:0007669"/>
    <property type="project" value="TreeGrafter"/>
</dbReference>
<dbReference type="HAMAP" id="MF_00578">
    <property type="entry name" value="Glu_cys_ligase"/>
    <property type="match status" value="1"/>
</dbReference>
<dbReference type="KEGG" id="ksd:KS2013_697"/>
<dbReference type="Proteomes" id="UP000094147">
    <property type="component" value="Chromosome"/>
</dbReference>
<dbReference type="InterPro" id="IPR007370">
    <property type="entry name" value="Glu_cys_ligase"/>
</dbReference>
<evidence type="ECO:0000256" key="7">
    <source>
        <dbReference type="ARBA" id="ARBA00048819"/>
    </source>
</evidence>
<evidence type="ECO:0000313" key="12">
    <source>
        <dbReference type="Proteomes" id="UP000094147"/>
    </source>
</evidence>
<comment type="catalytic activity">
    <reaction evidence="7 8 9">
        <text>L-cysteine + L-glutamate + ATP = gamma-L-glutamyl-L-cysteine + ADP + phosphate + H(+)</text>
        <dbReference type="Rhea" id="RHEA:13285"/>
        <dbReference type="ChEBI" id="CHEBI:15378"/>
        <dbReference type="ChEBI" id="CHEBI:29985"/>
        <dbReference type="ChEBI" id="CHEBI:30616"/>
        <dbReference type="ChEBI" id="CHEBI:35235"/>
        <dbReference type="ChEBI" id="CHEBI:43474"/>
        <dbReference type="ChEBI" id="CHEBI:58173"/>
        <dbReference type="ChEBI" id="CHEBI:456216"/>
        <dbReference type="EC" id="6.3.2.2"/>
    </reaction>
</comment>
<evidence type="ECO:0000256" key="3">
    <source>
        <dbReference type="ARBA" id="ARBA00022598"/>
    </source>
</evidence>
<evidence type="ECO:0000256" key="2">
    <source>
        <dbReference type="ARBA" id="ARBA00008772"/>
    </source>
</evidence>
<keyword evidence="5 8" id="KW-0547">Nucleotide-binding</keyword>
<reference evidence="12" key="1">
    <citation type="submission" date="2015-08" db="EMBL/GenBank/DDBJ databases">
        <authorList>
            <person name="Kim K.M."/>
        </authorList>
    </citation>
    <scope>NUCLEOTIDE SEQUENCE [LARGE SCALE GENOMIC DNA]</scope>
    <source>
        <strain evidence="12">KCTC 23892</strain>
    </source>
</reference>
<protein>
    <recommendedName>
        <fullName evidence="8">Glutamate--cysteine ligase</fullName>
        <ecNumber evidence="8">6.3.2.2</ecNumber>
    </recommendedName>
    <alternativeName>
        <fullName evidence="8">Gamma-ECS</fullName>
        <shortName evidence="8">GCS</shortName>
    </alternativeName>
    <alternativeName>
        <fullName evidence="8">Gamma-glutamylcysteine synthetase</fullName>
    </alternativeName>
</protein>
<dbReference type="AlphaFoldDB" id="A0A1B3B9E9"/>
<dbReference type="Pfam" id="PF04262">
    <property type="entry name" value="Glu_cys_ligase"/>
    <property type="match status" value="1"/>
</dbReference>
<sequence length="523" mass="60670">MFEPKLNRSALSFIESDAADCLTKINRGVEKESLRVTQDGYLSMKPHPKEWGSALTNKFITTDYSEALPELITPVTQDRLGPRQWLDDIHRFIAAYMEDEVLWVGSMPCIMTKEEDVPLADYGTSNVGMMKHIYRRGLGYRYGRYMQTIAGVHYNFSLPEEFWPKYREFLGSEENLQDFISKQYLGLIRNYLRYCWLLPYLFGASPAMCKSFAKGEGGAFLTEETDGSMYGDYATSLRMSDLGYQNNAQSKFSIRHNDLEEYTAELERAIRTPDQFYQELGVKVDGEYRQLNANLLQIENEYYAKIRPKRTINSGERPTQALNRRGVEYVEVRSLDLNPFDPLGISQSQVDFLDVFLLFCLLQDSKEQSDRENAENDENFRRVVYYGRKPDLNLLRNNRSLRLKDASLQIFEEMRPVAVLLDKCNHTRSYTKALSEAIEMANDPSKTLSGLYYDDIRRSGQGYFGYTMGLSVKTQQEFLSKAVESRTQQMFEHEAAKSILEQQNIEDSETLSFEEYLERYFAE</sequence>
<evidence type="ECO:0000259" key="10">
    <source>
        <dbReference type="Pfam" id="PF04262"/>
    </source>
</evidence>
<dbReference type="Gene3D" id="3.30.590.20">
    <property type="match status" value="1"/>
</dbReference>
<dbReference type="NCBIfam" id="TIGR01434">
    <property type="entry name" value="glu_cys_ligase"/>
    <property type="match status" value="1"/>
</dbReference>
<organism evidence="11 12">
    <name type="scientific">Kangiella sediminilitoris</name>
    <dbReference type="NCBI Taxonomy" id="1144748"/>
    <lineage>
        <taxon>Bacteria</taxon>
        <taxon>Pseudomonadati</taxon>
        <taxon>Pseudomonadota</taxon>
        <taxon>Gammaproteobacteria</taxon>
        <taxon>Kangiellales</taxon>
        <taxon>Kangiellaceae</taxon>
        <taxon>Kangiella</taxon>
    </lineage>
</organism>
<keyword evidence="4 8" id="KW-0317">Glutathione biosynthesis</keyword>
<dbReference type="EMBL" id="CP012418">
    <property type="protein sequence ID" value="AOE49421.1"/>
    <property type="molecule type" value="Genomic_DNA"/>
</dbReference>
<keyword evidence="3 8" id="KW-0436">Ligase</keyword>
<evidence type="ECO:0000256" key="4">
    <source>
        <dbReference type="ARBA" id="ARBA00022684"/>
    </source>
</evidence>
<evidence type="ECO:0000256" key="9">
    <source>
        <dbReference type="RuleBase" id="RU004391"/>
    </source>
</evidence>
<comment type="pathway">
    <text evidence="1 8 9">Sulfur metabolism; glutathione biosynthesis; glutathione from L-cysteine and L-glutamate: step 1/2.</text>
</comment>
<dbReference type="PANTHER" id="PTHR38761">
    <property type="entry name" value="GLUTAMATE--CYSTEINE LIGASE"/>
    <property type="match status" value="1"/>
</dbReference>
<gene>
    <name evidence="8" type="primary">gshA</name>
    <name evidence="11" type="ORF">KS2013_697</name>
</gene>
<dbReference type="UniPathway" id="UPA00142">
    <property type="reaction ID" value="UER00209"/>
</dbReference>
<accession>A0A1B3B9E9</accession>
<evidence type="ECO:0000256" key="5">
    <source>
        <dbReference type="ARBA" id="ARBA00022741"/>
    </source>
</evidence>
<keyword evidence="12" id="KW-1185">Reference proteome</keyword>
<dbReference type="GO" id="GO:0005524">
    <property type="term" value="F:ATP binding"/>
    <property type="evidence" value="ECO:0007669"/>
    <property type="project" value="UniProtKB-KW"/>
</dbReference>
<dbReference type="OrthoDB" id="9803907at2"/>
<dbReference type="EC" id="6.3.2.2" evidence="8"/>
<comment type="similarity">
    <text evidence="2 8">Belongs to the glutamate--cysteine ligase type 1 family. Type 1 subfamily.</text>
</comment>
<proteinExistence type="inferred from homology"/>
<dbReference type="PANTHER" id="PTHR38761:SF1">
    <property type="entry name" value="GLUTAMATE--CYSTEINE LIGASE"/>
    <property type="match status" value="1"/>
</dbReference>
<evidence type="ECO:0000256" key="1">
    <source>
        <dbReference type="ARBA" id="ARBA00005006"/>
    </source>
</evidence>
<dbReference type="GO" id="GO:0006750">
    <property type="term" value="P:glutathione biosynthetic process"/>
    <property type="evidence" value="ECO:0007669"/>
    <property type="project" value="UniProtKB-UniRule"/>
</dbReference>
<dbReference type="SUPFAM" id="SSF55931">
    <property type="entry name" value="Glutamine synthetase/guanido kinase"/>
    <property type="match status" value="1"/>
</dbReference>
<dbReference type="InterPro" id="IPR014746">
    <property type="entry name" value="Gln_synth/guanido_kin_cat_dom"/>
</dbReference>
<dbReference type="PATRIC" id="fig|1144748.3.peg.706"/>
<feature type="domain" description="Glutamate--cysteine ligase" evidence="10">
    <location>
        <begin position="15"/>
        <end position="383"/>
    </location>
</feature>
<dbReference type="GO" id="GO:0046872">
    <property type="term" value="F:metal ion binding"/>
    <property type="evidence" value="ECO:0007669"/>
    <property type="project" value="TreeGrafter"/>
</dbReference>
<evidence type="ECO:0000256" key="8">
    <source>
        <dbReference type="HAMAP-Rule" id="MF_00578"/>
    </source>
</evidence>
<name>A0A1B3B9E9_9GAMM</name>
<dbReference type="RefSeq" id="WP_068989824.1">
    <property type="nucleotide sequence ID" value="NZ_CP012418.1"/>
</dbReference>
<dbReference type="GO" id="GO:0004357">
    <property type="term" value="F:glutamate-cysteine ligase activity"/>
    <property type="evidence" value="ECO:0007669"/>
    <property type="project" value="UniProtKB-UniRule"/>
</dbReference>
<evidence type="ECO:0000256" key="6">
    <source>
        <dbReference type="ARBA" id="ARBA00022840"/>
    </source>
</evidence>
<dbReference type="STRING" id="1144748.KS2013_697"/>
<keyword evidence="6 8" id="KW-0067">ATP-binding</keyword>
<dbReference type="InterPro" id="IPR006334">
    <property type="entry name" value="Glut_cys_ligase"/>
</dbReference>
<evidence type="ECO:0000313" key="11">
    <source>
        <dbReference type="EMBL" id="AOE49421.1"/>
    </source>
</evidence>